<gene>
    <name evidence="8" type="ORF">BKA59DRAFT_514292</name>
</gene>
<dbReference type="Proteomes" id="UP000813427">
    <property type="component" value="Unassembled WGS sequence"/>
</dbReference>
<dbReference type="Pfam" id="PF00067">
    <property type="entry name" value="p450"/>
    <property type="match status" value="1"/>
</dbReference>
<keyword evidence="9" id="KW-1185">Reference proteome</keyword>
<dbReference type="OrthoDB" id="3945418at2759"/>
<comment type="similarity">
    <text evidence="6">Belongs to the cytochrome P450 family.</text>
</comment>
<dbReference type="PANTHER" id="PTHR24305:SF152">
    <property type="entry name" value="P450, PUTATIVE (EUROFUNG)-RELATED"/>
    <property type="match status" value="1"/>
</dbReference>
<keyword evidence="6" id="KW-0560">Oxidoreductase</keyword>
<dbReference type="CDD" id="cd11062">
    <property type="entry name" value="CYP58-like"/>
    <property type="match status" value="1"/>
</dbReference>
<name>A0A8K0RVB4_9HYPO</name>
<dbReference type="Gene3D" id="1.10.630.10">
    <property type="entry name" value="Cytochrome P450"/>
    <property type="match status" value="1"/>
</dbReference>
<dbReference type="InterPro" id="IPR017972">
    <property type="entry name" value="Cyt_P450_CS"/>
</dbReference>
<protein>
    <submittedName>
        <fullName evidence="8">Cytochrome P450</fullName>
    </submittedName>
</protein>
<evidence type="ECO:0000256" key="3">
    <source>
        <dbReference type="ARBA" id="ARBA00022723"/>
    </source>
</evidence>
<comment type="caution">
    <text evidence="8">The sequence shown here is derived from an EMBL/GenBank/DDBJ whole genome shotgun (WGS) entry which is preliminary data.</text>
</comment>
<keyword evidence="4 5" id="KW-0408">Iron</keyword>
<comment type="cofactor">
    <cofactor evidence="1 5">
        <name>heme</name>
        <dbReference type="ChEBI" id="CHEBI:30413"/>
    </cofactor>
</comment>
<dbReference type="SUPFAM" id="SSF48264">
    <property type="entry name" value="Cytochrome P450"/>
    <property type="match status" value="1"/>
</dbReference>
<dbReference type="AlphaFoldDB" id="A0A8K0RVB4"/>
<organism evidence="8 9">
    <name type="scientific">Fusarium tricinctum</name>
    <dbReference type="NCBI Taxonomy" id="61284"/>
    <lineage>
        <taxon>Eukaryota</taxon>
        <taxon>Fungi</taxon>
        <taxon>Dikarya</taxon>
        <taxon>Ascomycota</taxon>
        <taxon>Pezizomycotina</taxon>
        <taxon>Sordariomycetes</taxon>
        <taxon>Hypocreomycetidae</taxon>
        <taxon>Hypocreales</taxon>
        <taxon>Nectriaceae</taxon>
        <taxon>Fusarium</taxon>
        <taxon>Fusarium tricinctum species complex</taxon>
    </lineage>
</organism>
<sequence length="501" mass="56867">MSVDWILAWQLLLGSFITYSALKYFKRIYFHPLSKIPGPVLAGASHLYECYYNLATNGYCNKFIDMHKQYKSPVVRIGINHVHVGDPQLYHTIHSSGDDFYKAPEFYLKLGVDGSTLTITDPQEHKKHRSTLNPLFSRKRANDLAPIMAKKFDKVGDWMATQGKEGNPIFIHRVFRALGADAACQLLLGDSFNMADAPKPDSLHPFMRSVDRFTMMTWPRMYYPAIGWVLDSLPDILVEGLRPGFDVYRKWLGEAVDAYDSGKELDRPPNLFDIMVRTRRQEGKKVDENQIFDDVSNFLMAGMEGTTNVLSFATYFLLTHDGVRKKLQAELFEAKTAIQEFNHQKIMALPYLTGVVKECLRLSNTVPGSLPRKVPEGGIDIGGYHVPAGTIISMIPAVVEYDEDIFPEPKEFIPERWMGSNALSLTKWSIAFSKGRRQCLAKNLAYMELYTTIAVFFSRFEMELFDTKASDMAVVDRLAPVLMKPPKIKIISDNWKGSIKG</sequence>
<reference evidence="8" key="1">
    <citation type="journal article" date="2021" name="Nat. Commun.">
        <title>Genetic determinants of endophytism in the Arabidopsis root mycobiome.</title>
        <authorList>
            <person name="Mesny F."/>
            <person name="Miyauchi S."/>
            <person name="Thiergart T."/>
            <person name="Pickel B."/>
            <person name="Atanasova L."/>
            <person name="Karlsson M."/>
            <person name="Huettel B."/>
            <person name="Barry K.W."/>
            <person name="Haridas S."/>
            <person name="Chen C."/>
            <person name="Bauer D."/>
            <person name="Andreopoulos W."/>
            <person name="Pangilinan J."/>
            <person name="LaButti K."/>
            <person name="Riley R."/>
            <person name="Lipzen A."/>
            <person name="Clum A."/>
            <person name="Drula E."/>
            <person name="Henrissat B."/>
            <person name="Kohler A."/>
            <person name="Grigoriev I.V."/>
            <person name="Martin F.M."/>
            <person name="Hacquard S."/>
        </authorList>
    </citation>
    <scope>NUCLEOTIDE SEQUENCE</scope>
    <source>
        <strain evidence="8">MPI-SDFR-AT-0068</strain>
    </source>
</reference>
<dbReference type="GO" id="GO:0004497">
    <property type="term" value="F:monooxygenase activity"/>
    <property type="evidence" value="ECO:0007669"/>
    <property type="project" value="UniProtKB-KW"/>
</dbReference>
<feature type="transmembrane region" description="Helical" evidence="7">
    <location>
        <begin position="6"/>
        <end position="25"/>
    </location>
</feature>
<keyword evidence="2 5" id="KW-0349">Heme</keyword>
<dbReference type="InterPro" id="IPR002401">
    <property type="entry name" value="Cyt_P450_E_grp-I"/>
</dbReference>
<keyword evidence="3 5" id="KW-0479">Metal-binding</keyword>
<dbReference type="PRINTS" id="PR00385">
    <property type="entry name" value="P450"/>
</dbReference>
<evidence type="ECO:0000256" key="5">
    <source>
        <dbReference type="PIRSR" id="PIRSR602401-1"/>
    </source>
</evidence>
<dbReference type="InterPro" id="IPR001128">
    <property type="entry name" value="Cyt_P450"/>
</dbReference>
<dbReference type="PROSITE" id="PS00086">
    <property type="entry name" value="CYTOCHROME_P450"/>
    <property type="match status" value="1"/>
</dbReference>
<feature type="binding site" description="axial binding residue" evidence="5">
    <location>
        <position position="439"/>
    </location>
    <ligand>
        <name>heme</name>
        <dbReference type="ChEBI" id="CHEBI:30413"/>
    </ligand>
    <ligandPart>
        <name>Fe</name>
        <dbReference type="ChEBI" id="CHEBI:18248"/>
    </ligandPart>
</feature>
<evidence type="ECO:0000313" key="8">
    <source>
        <dbReference type="EMBL" id="KAH7242784.1"/>
    </source>
</evidence>
<evidence type="ECO:0000256" key="7">
    <source>
        <dbReference type="SAM" id="Phobius"/>
    </source>
</evidence>
<proteinExistence type="inferred from homology"/>
<dbReference type="InterPro" id="IPR036396">
    <property type="entry name" value="Cyt_P450_sf"/>
</dbReference>
<dbReference type="GO" id="GO:0020037">
    <property type="term" value="F:heme binding"/>
    <property type="evidence" value="ECO:0007669"/>
    <property type="project" value="InterPro"/>
</dbReference>
<evidence type="ECO:0000256" key="1">
    <source>
        <dbReference type="ARBA" id="ARBA00001971"/>
    </source>
</evidence>
<evidence type="ECO:0000313" key="9">
    <source>
        <dbReference type="Proteomes" id="UP000813427"/>
    </source>
</evidence>
<dbReference type="GO" id="GO:0016705">
    <property type="term" value="F:oxidoreductase activity, acting on paired donors, with incorporation or reduction of molecular oxygen"/>
    <property type="evidence" value="ECO:0007669"/>
    <property type="project" value="InterPro"/>
</dbReference>
<dbReference type="GO" id="GO:0005506">
    <property type="term" value="F:iron ion binding"/>
    <property type="evidence" value="ECO:0007669"/>
    <property type="project" value="InterPro"/>
</dbReference>
<evidence type="ECO:0000256" key="4">
    <source>
        <dbReference type="ARBA" id="ARBA00023004"/>
    </source>
</evidence>
<keyword evidence="6" id="KW-0503">Monooxygenase</keyword>
<dbReference type="InterPro" id="IPR050121">
    <property type="entry name" value="Cytochrome_P450_monoxygenase"/>
</dbReference>
<evidence type="ECO:0000256" key="2">
    <source>
        <dbReference type="ARBA" id="ARBA00022617"/>
    </source>
</evidence>
<dbReference type="PANTHER" id="PTHR24305">
    <property type="entry name" value="CYTOCHROME P450"/>
    <property type="match status" value="1"/>
</dbReference>
<dbReference type="PRINTS" id="PR00463">
    <property type="entry name" value="EP450I"/>
</dbReference>
<dbReference type="EMBL" id="JAGPXF010000005">
    <property type="protein sequence ID" value="KAH7242784.1"/>
    <property type="molecule type" value="Genomic_DNA"/>
</dbReference>
<keyword evidence="7" id="KW-0472">Membrane</keyword>
<evidence type="ECO:0000256" key="6">
    <source>
        <dbReference type="RuleBase" id="RU000461"/>
    </source>
</evidence>
<accession>A0A8K0RVB4</accession>
<keyword evidence="7" id="KW-0812">Transmembrane</keyword>
<keyword evidence="7" id="KW-1133">Transmembrane helix</keyword>